<reference evidence="2" key="1">
    <citation type="submission" date="2019-06" db="EMBL/GenBank/DDBJ databases">
        <authorList>
            <person name="Zheng W."/>
        </authorList>
    </citation>
    <scope>NUCLEOTIDE SEQUENCE</scope>
    <source>
        <strain evidence="2">QDHG01</strain>
    </source>
</reference>
<accession>A0A8J8SYC4</accession>
<dbReference type="EMBL" id="RRYP01016606">
    <property type="protein sequence ID" value="TNV74826.1"/>
    <property type="molecule type" value="Genomic_DNA"/>
</dbReference>
<evidence type="ECO:0000313" key="3">
    <source>
        <dbReference type="Proteomes" id="UP000785679"/>
    </source>
</evidence>
<dbReference type="AlphaFoldDB" id="A0A8J8SYC4"/>
<organism evidence="2 3">
    <name type="scientific">Halteria grandinella</name>
    <dbReference type="NCBI Taxonomy" id="5974"/>
    <lineage>
        <taxon>Eukaryota</taxon>
        <taxon>Sar</taxon>
        <taxon>Alveolata</taxon>
        <taxon>Ciliophora</taxon>
        <taxon>Intramacronucleata</taxon>
        <taxon>Spirotrichea</taxon>
        <taxon>Stichotrichia</taxon>
        <taxon>Sporadotrichida</taxon>
        <taxon>Halteriidae</taxon>
        <taxon>Halteria</taxon>
    </lineage>
</organism>
<proteinExistence type="predicted"/>
<dbReference type="Proteomes" id="UP000785679">
    <property type="component" value="Unassembled WGS sequence"/>
</dbReference>
<evidence type="ECO:0000256" key="1">
    <source>
        <dbReference type="SAM" id="MobiDB-lite"/>
    </source>
</evidence>
<keyword evidence="3" id="KW-1185">Reference proteome</keyword>
<evidence type="ECO:0000313" key="2">
    <source>
        <dbReference type="EMBL" id="TNV74826.1"/>
    </source>
</evidence>
<protein>
    <submittedName>
        <fullName evidence="2">Uncharacterized protein</fullName>
    </submittedName>
</protein>
<comment type="caution">
    <text evidence="2">The sequence shown here is derived from an EMBL/GenBank/DDBJ whole genome shotgun (WGS) entry which is preliminary data.</text>
</comment>
<sequence length="392" mass="43767">MPRVVNTKAVHFSDNLQRSVQTPQILHSSNTLTGKRLLHQGSVLGHQRLMYQQQSSQHRVNHGNLQDAQSFQQTSSHQSPLNFIGAEVNGHISRAPSDDIAFVDGCTGGGWGQDNNTTISHPIINRNQNDFEGNYSPSQGGFASFFQNPARQPQGETTNRLQNPVSPATTSYYNRSVKSSSHSYMPNNGPSIAKSSFAPNEVMSKKMWLALQKLYREKQVPQPRLNFRDDDGSEFLKDVMTHRSADGCRDQNEEINDDNCMNLNLSEGGDNSSSNSKSSLLGKKRLCFSAKGDAQNLFQKNKSQGSQYQLKGSTSLHNLPLQNVKFIKDTALDQFSGKCEQHSQFDYTDQSPYSDFQHERPRHKVVGKSTFAKTQSFHNLINLKGIEDASPN</sequence>
<name>A0A8J8SYC4_HALGN</name>
<feature type="region of interest" description="Disordered" evidence="1">
    <location>
        <begin position="134"/>
        <end position="172"/>
    </location>
</feature>
<gene>
    <name evidence="2" type="ORF">FGO68_gene10016</name>
</gene>